<keyword evidence="1" id="KW-0732">Signal</keyword>
<feature type="signal peptide" evidence="1">
    <location>
        <begin position="1"/>
        <end position="19"/>
    </location>
</feature>
<evidence type="ECO:0000313" key="3">
    <source>
        <dbReference type="Proteomes" id="UP000182360"/>
    </source>
</evidence>
<protein>
    <recommendedName>
        <fullName evidence="4">Tetratricopeptide repeat-containing protein</fullName>
    </recommendedName>
</protein>
<dbReference type="InterPro" id="IPR011990">
    <property type="entry name" value="TPR-like_helical_dom_sf"/>
</dbReference>
<dbReference type="EMBL" id="FOFU01000011">
    <property type="protein sequence ID" value="SEQ81036.1"/>
    <property type="molecule type" value="Genomic_DNA"/>
</dbReference>
<reference evidence="2 3" key="1">
    <citation type="submission" date="2016-10" db="EMBL/GenBank/DDBJ databases">
        <authorList>
            <person name="de Groot N.N."/>
        </authorList>
    </citation>
    <scope>NUCLEOTIDE SEQUENCE [LARGE SCALE GENOMIC DNA]</scope>
    <source>
        <strain evidence="2 3">B25</strain>
    </source>
</reference>
<sequence length="365" mass="42425">MKKTVLFFIFSALCFSLFSADKKAKLDESVEAYRNAIEAMDALDYGKALKYSEDAILYRKQRIEKQINTVKNSLSAKRVQAAGDHFDPVLTVLENRKEYETADIIKYYIKKKGKDYFDNSVNNLLIYLESSKAFPEAHKLIGDIYKLEGEYKFAEDYYLMALDKADVLDIPDEKYEILYMLAEISRLEDDTAKMELRLMNILAEDKNYKDAALKRSMIGTISANKNDSMTKFFNLYRANSYNCIDAYNQLAEYYHEANRNDKALEFAALAAITSLTRINEILISRNSIYEYENIEGFMQEASYYQDIIEWGNKNSAWKSFNILASYSTEAGYKNFSKALLRVIARYTPETYWQRDAVLQLEHMTD</sequence>
<dbReference type="RefSeq" id="WP_074645251.1">
    <property type="nucleotide sequence ID" value="NZ_FOFU01000011.1"/>
</dbReference>
<feature type="chain" id="PRO_5010354280" description="Tetratricopeptide repeat-containing protein" evidence="1">
    <location>
        <begin position="20"/>
        <end position="365"/>
    </location>
</feature>
<evidence type="ECO:0000256" key="1">
    <source>
        <dbReference type="SAM" id="SignalP"/>
    </source>
</evidence>
<evidence type="ECO:0000313" key="2">
    <source>
        <dbReference type="EMBL" id="SEQ81036.1"/>
    </source>
</evidence>
<dbReference type="STRING" id="163.SAMN04487775_102164"/>
<gene>
    <name evidence="2" type="ORF">SAMN04487977_11149</name>
</gene>
<dbReference type="AlphaFoldDB" id="A0A1H9J2M9"/>
<dbReference type="Gene3D" id="1.25.40.10">
    <property type="entry name" value="Tetratricopeptide repeat domain"/>
    <property type="match status" value="1"/>
</dbReference>
<evidence type="ECO:0008006" key="4">
    <source>
        <dbReference type="Google" id="ProtNLM"/>
    </source>
</evidence>
<dbReference type="OrthoDB" id="356136at2"/>
<organism evidence="2 3">
    <name type="scientific">Treponema bryantii</name>
    <dbReference type="NCBI Taxonomy" id="163"/>
    <lineage>
        <taxon>Bacteria</taxon>
        <taxon>Pseudomonadati</taxon>
        <taxon>Spirochaetota</taxon>
        <taxon>Spirochaetia</taxon>
        <taxon>Spirochaetales</taxon>
        <taxon>Treponemataceae</taxon>
        <taxon>Treponema</taxon>
    </lineage>
</organism>
<dbReference type="SUPFAM" id="SSF81901">
    <property type="entry name" value="HCP-like"/>
    <property type="match status" value="1"/>
</dbReference>
<dbReference type="Proteomes" id="UP000182360">
    <property type="component" value="Unassembled WGS sequence"/>
</dbReference>
<proteinExistence type="predicted"/>
<name>A0A1H9J2M9_9SPIR</name>
<keyword evidence="3" id="KW-1185">Reference proteome</keyword>
<accession>A0A1H9J2M9</accession>